<evidence type="ECO:0000313" key="1">
    <source>
        <dbReference type="EMBL" id="RPB15846.1"/>
    </source>
</evidence>
<evidence type="ECO:0008006" key="3">
    <source>
        <dbReference type="Google" id="ProtNLM"/>
    </source>
</evidence>
<dbReference type="STRING" id="1392247.A0A3N4KZ69"/>
<dbReference type="EMBL" id="ML119111">
    <property type="protein sequence ID" value="RPB15846.1"/>
    <property type="molecule type" value="Genomic_DNA"/>
</dbReference>
<dbReference type="OrthoDB" id="5422579at2759"/>
<sequence length="410" mass="46789">MEKLSPELVREIICHFDSKADLANFRLVQRSLAQLSTEFLFRTVPLKPTKLSVSRLVAIAQRPDLARHVKNLIYGIEEPNYMIWEEFNAQLRLANTSHSESADSRAHEIFNAAINGWYDFQTSPDHTQMLATAFAGLPRLSAIQMVHGAPMARERQYTYREIDYYEFEMRDKFHGEHGLERDYLRGFTALIDAAYKGGTRLTSFKMTGMNTEEIVHEAVFADAELLARAAVVLKGCRVMELHLGIDSQEAVENAKSTPLLNVLAPAEQLEELCLGFGNTVPADAFLFPHIFGEEQVWPALRKVELWTVEMHEHELISFLERHKETLRTVLISSGLLFTGCWNNVMRFMKEHLKLESLEVWDLFYKHGESGDYRSYSHAEAQMMVKYVRGGGKCLPDQPAAEEEEEEAASV</sequence>
<reference evidence="1 2" key="1">
    <citation type="journal article" date="2018" name="Nat. Ecol. Evol.">
        <title>Pezizomycetes genomes reveal the molecular basis of ectomycorrhizal truffle lifestyle.</title>
        <authorList>
            <person name="Murat C."/>
            <person name="Payen T."/>
            <person name="Noel B."/>
            <person name="Kuo A."/>
            <person name="Morin E."/>
            <person name="Chen J."/>
            <person name="Kohler A."/>
            <person name="Krizsan K."/>
            <person name="Balestrini R."/>
            <person name="Da Silva C."/>
            <person name="Montanini B."/>
            <person name="Hainaut M."/>
            <person name="Levati E."/>
            <person name="Barry K.W."/>
            <person name="Belfiori B."/>
            <person name="Cichocki N."/>
            <person name="Clum A."/>
            <person name="Dockter R.B."/>
            <person name="Fauchery L."/>
            <person name="Guy J."/>
            <person name="Iotti M."/>
            <person name="Le Tacon F."/>
            <person name="Lindquist E.A."/>
            <person name="Lipzen A."/>
            <person name="Malagnac F."/>
            <person name="Mello A."/>
            <person name="Molinier V."/>
            <person name="Miyauchi S."/>
            <person name="Poulain J."/>
            <person name="Riccioni C."/>
            <person name="Rubini A."/>
            <person name="Sitrit Y."/>
            <person name="Splivallo R."/>
            <person name="Traeger S."/>
            <person name="Wang M."/>
            <person name="Zifcakova L."/>
            <person name="Wipf D."/>
            <person name="Zambonelli A."/>
            <person name="Paolocci F."/>
            <person name="Nowrousian M."/>
            <person name="Ottonello S."/>
            <person name="Baldrian P."/>
            <person name="Spatafora J.W."/>
            <person name="Henrissat B."/>
            <person name="Nagy L.G."/>
            <person name="Aury J.M."/>
            <person name="Wincker P."/>
            <person name="Grigoriev I.V."/>
            <person name="Bonfante P."/>
            <person name="Martin F.M."/>
        </authorList>
    </citation>
    <scope>NUCLEOTIDE SEQUENCE [LARGE SCALE GENOMIC DNA]</scope>
    <source>
        <strain evidence="1 2">CCBAS932</strain>
    </source>
</reference>
<dbReference type="Proteomes" id="UP000277580">
    <property type="component" value="Unassembled WGS sequence"/>
</dbReference>
<proteinExistence type="predicted"/>
<dbReference type="InParanoid" id="A0A3N4KZ69"/>
<name>A0A3N4KZ69_9PEZI</name>
<dbReference type="AlphaFoldDB" id="A0A3N4KZ69"/>
<organism evidence="1 2">
    <name type="scientific">Morchella conica CCBAS932</name>
    <dbReference type="NCBI Taxonomy" id="1392247"/>
    <lineage>
        <taxon>Eukaryota</taxon>
        <taxon>Fungi</taxon>
        <taxon>Dikarya</taxon>
        <taxon>Ascomycota</taxon>
        <taxon>Pezizomycotina</taxon>
        <taxon>Pezizomycetes</taxon>
        <taxon>Pezizales</taxon>
        <taxon>Morchellaceae</taxon>
        <taxon>Morchella</taxon>
    </lineage>
</organism>
<evidence type="ECO:0000313" key="2">
    <source>
        <dbReference type="Proteomes" id="UP000277580"/>
    </source>
</evidence>
<protein>
    <recommendedName>
        <fullName evidence="3">F-box domain-containing protein</fullName>
    </recommendedName>
</protein>
<accession>A0A3N4KZ69</accession>
<keyword evidence="2" id="KW-1185">Reference proteome</keyword>
<gene>
    <name evidence="1" type="ORF">P167DRAFT_532784</name>
</gene>